<keyword evidence="2" id="KW-0472">Membrane</keyword>
<dbReference type="EMBL" id="WOWK01000033">
    <property type="protein sequence ID" value="KAF0325893.1"/>
    <property type="molecule type" value="Genomic_DNA"/>
</dbReference>
<dbReference type="InterPro" id="IPR035994">
    <property type="entry name" value="Nucleoside_phosphorylase_sf"/>
</dbReference>
<comment type="caution">
    <text evidence="3">The sequence shown here is derived from an EMBL/GenBank/DDBJ whole genome shotgun (WGS) entry which is preliminary data.</text>
</comment>
<evidence type="ECO:0000313" key="4">
    <source>
        <dbReference type="Proteomes" id="UP000434172"/>
    </source>
</evidence>
<evidence type="ECO:0000256" key="1">
    <source>
        <dbReference type="SAM" id="MobiDB-lite"/>
    </source>
</evidence>
<dbReference type="GO" id="GO:0003824">
    <property type="term" value="F:catalytic activity"/>
    <property type="evidence" value="ECO:0007669"/>
    <property type="project" value="InterPro"/>
</dbReference>
<gene>
    <name evidence="3" type="ORF">GQ607_006711</name>
</gene>
<dbReference type="Gene3D" id="3.40.50.1580">
    <property type="entry name" value="Nucleoside phosphorylase domain"/>
    <property type="match status" value="1"/>
</dbReference>
<sequence>MSDPLQYTDAWICHPRELAAIVSTLGEIHEPPIIVAEHDENNYVLGTSGGYNVAIAVLSDGMSDSASAVEVALAMRRIFPNIRDSWLVGMDDTSLDNISVNDTSEDRGGGLEYDLDMNMQAQTWLQSGSLEPPPFTQVVIKSRIPFADTGYQLEDDIPETPSDNLWYQWKQSPPRPNSDRLNKSHIVHSKPDETCSNVCGDDPLLLMLRPERIDDFADPHSSKAWQGYADTEASADWTDLGWKDLIRHISPRIEVERTRRAYCPGLISATEESIDGNITRMVQFAHTSVKDYLERRSEFQFAPAKTPIASTESYGSSSVASQIFSGEAISTRQSSLEEDTSMVVEHHATRQMAKTFYSHKQIESSCDEINDDIRSLASGPEDIHSQDGSNSTRWEVREAAANYLADMLTNDPKLGPLYEEAFKCLDDARFIRNHTRLLRRYYVSLLTQAPSQKQGAAVDFLRPRSHRNLISRNILHNTGREIVPVILPQDNEQNLILERFLNKVDSRLDVQTPVTLVAELETLLDMDHEDEDESYVNDCEEGNDHEDFNFVDLNDARSYFVSGLPLIQFAAEFRDFLHPSRKGVEETQEETRNQMQRETEPRLRTNPVGWSCDMGYWKARLSYWICDKWCPPKQGYLRVRYICECGDRMFLDVKELSPGGIRRFQQRFAKDGLARLLTPSDPMADQDTAAGRLRSGIVTSTTSFSWNIVTNDLYEKFELVPMGDDSTNPQHFKYGEYPPNVEVEGKRYTYDPVPMDVAIDGIDLPHLTRPDRRHRTKHWITRFPKKLKGRLERHEEDSGIVVGWGIRIHERLNWHLVFSLLLVSLIVIWAVVAIYLACKADDSSGFGLGALLAALAAVYVPLQYQAWKEKLD</sequence>
<evidence type="ECO:0000256" key="2">
    <source>
        <dbReference type="SAM" id="Phobius"/>
    </source>
</evidence>
<protein>
    <submittedName>
        <fullName evidence="3">Uncharacterized protein</fullName>
    </submittedName>
</protein>
<keyword evidence="2" id="KW-1133">Transmembrane helix</keyword>
<keyword evidence="4" id="KW-1185">Reference proteome</keyword>
<reference evidence="3 4" key="1">
    <citation type="submission" date="2019-12" db="EMBL/GenBank/DDBJ databases">
        <title>A genome sequence resource for the geographically widespread anthracnose pathogen Colletotrichum asianum.</title>
        <authorList>
            <person name="Meng Y."/>
        </authorList>
    </citation>
    <scope>NUCLEOTIDE SEQUENCE [LARGE SCALE GENOMIC DNA]</scope>
    <source>
        <strain evidence="3 4">ICMP 18580</strain>
    </source>
</reference>
<feature type="region of interest" description="Disordered" evidence="1">
    <location>
        <begin position="581"/>
        <end position="602"/>
    </location>
</feature>
<proteinExistence type="predicted"/>
<evidence type="ECO:0000313" key="3">
    <source>
        <dbReference type="EMBL" id="KAF0325893.1"/>
    </source>
</evidence>
<dbReference type="GO" id="GO:0009116">
    <property type="term" value="P:nucleoside metabolic process"/>
    <property type="evidence" value="ECO:0007669"/>
    <property type="project" value="InterPro"/>
</dbReference>
<dbReference type="Proteomes" id="UP000434172">
    <property type="component" value="Unassembled WGS sequence"/>
</dbReference>
<name>A0A8H3WK29_9PEZI</name>
<organism evidence="3 4">
    <name type="scientific">Colletotrichum asianum</name>
    <dbReference type="NCBI Taxonomy" id="702518"/>
    <lineage>
        <taxon>Eukaryota</taxon>
        <taxon>Fungi</taxon>
        <taxon>Dikarya</taxon>
        <taxon>Ascomycota</taxon>
        <taxon>Pezizomycotina</taxon>
        <taxon>Sordariomycetes</taxon>
        <taxon>Hypocreomycetidae</taxon>
        <taxon>Glomerellales</taxon>
        <taxon>Glomerellaceae</taxon>
        <taxon>Colletotrichum</taxon>
        <taxon>Colletotrichum gloeosporioides species complex</taxon>
    </lineage>
</organism>
<dbReference type="AlphaFoldDB" id="A0A8H3WK29"/>
<feature type="transmembrane region" description="Helical" evidence="2">
    <location>
        <begin position="845"/>
        <end position="862"/>
    </location>
</feature>
<feature type="transmembrane region" description="Helical" evidence="2">
    <location>
        <begin position="816"/>
        <end position="838"/>
    </location>
</feature>
<accession>A0A8H3WK29</accession>
<keyword evidence="2" id="KW-0812">Transmembrane</keyword>
<dbReference type="OrthoDB" id="409136at2759"/>